<reference evidence="12 13" key="1">
    <citation type="submission" date="2018-07" db="EMBL/GenBank/DDBJ databases">
        <title>Genome sequencing of Moraxellaceae gen. HYN0046.</title>
        <authorList>
            <person name="Kim M."/>
            <person name="Yi H."/>
        </authorList>
    </citation>
    <scope>NUCLEOTIDE SEQUENCE [LARGE SCALE GENOMIC DNA]</scope>
    <source>
        <strain evidence="12 13">HYN0046</strain>
    </source>
</reference>
<dbReference type="SUPFAM" id="SSF51735">
    <property type="entry name" value="NAD(P)-binding Rossmann-fold domains"/>
    <property type="match status" value="1"/>
</dbReference>
<evidence type="ECO:0000259" key="11">
    <source>
        <dbReference type="Pfam" id="PF18317"/>
    </source>
</evidence>
<comment type="function">
    <text evidence="8">Involved in the biosynthesis of the chorismate, which leads to the biosynthesis of aromatic amino acids. Catalyzes the reversible NADPH linked reduction of 3-dehydroshikimate (DHSA) to yield shikimate (SA).</text>
</comment>
<comment type="similarity">
    <text evidence="8">Belongs to the shikimate dehydrogenase family.</text>
</comment>
<feature type="active site" description="Proton acceptor" evidence="8">
    <location>
        <position position="71"/>
    </location>
</feature>
<organism evidence="12 13">
    <name type="scientific">Aquirhabdus parva</name>
    <dbReference type="NCBI Taxonomy" id="2283318"/>
    <lineage>
        <taxon>Bacteria</taxon>
        <taxon>Pseudomonadati</taxon>
        <taxon>Pseudomonadota</taxon>
        <taxon>Gammaproteobacteria</taxon>
        <taxon>Moraxellales</taxon>
        <taxon>Moraxellaceae</taxon>
        <taxon>Aquirhabdus</taxon>
    </lineage>
</organism>
<dbReference type="SUPFAM" id="SSF53223">
    <property type="entry name" value="Aminoacid dehydrogenase-like, N-terminal domain"/>
    <property type="match status" value="1"/>
</dbReference>
<accession>A0A345P8I9</accession>
<name>A0A345P8I9_9GAMM</name>
<dbReference type="UniPathway" id="UPA00053">
    <property type="reaction ID" value="UER00087"/>
</dbReference>
<feature type="domain" description="Quinate/shikimate 5-dehydrogenase/glutamyl-tRNA reductase" evidence="9">
    <location>
        <begin position="122"/>
        <end position="203"/>
    </location>
</feature>
<evidence type="ECO:0000256" key="3">
    <source>
        <dbReference type="ARBA" id="ARBA00022605"/>
    </source>
</evidence>
<comment type="pathway">
    <text evidence="1 8">Metabolic intermediate biosynthesis; chorismate biosynthesis; chorismate from D-erythrose 4-phosphate and phosphoenolpyruvate: step 4/7.</text>
</comment>
<evidence type="ECO:0000256" key="6">
    <source>
        <dbReference type="ARBA" id="ARBA00023141"/>
    </source>
</evidence>
<feature type="domain" description="SDH C-terminal" evidence="11">
    <location>
        <begin position="245"/>
        <end position="268"/>
    </location>
</feature>
<feature type="binding site" evidence="8">
    <location>
        <position position="245"/>
    </location>
    <ligand>
        <name>NADP(+)</name>
        <dbReference type="ChEBI" id="CHEBI:58349"/>
    </ligand>
</feature>
<dbReference type="GO" id="GO:0050661">
    <property type="term" value="F:NADP binding"/>
    <property type="evidence" value="ECO:0007669"/>
    <property type="project" value="InterPro"/>
</dbReference>
<dbReference type="InterPro" id="IPR011342">
    <property type="entry name" value="Shikimate_DH"/>
</dbReference>
<feature type="binding site" evidence="8">
    <location>
        <begin position="20"/>
        <end position="22"/>
    </location>
    <ligand>
        <name>shikimate</name>
        <dbReference type="ChEBI" id="CHEBI:36208"/>
    </ligand>
</feature>
<sequence>MTAQNSIKKFAVIGNPIAHSRSPEIHQAFGREMSIRLHYDKILAPLDQFADTVHDFFAQGGSGLNVTVPFKEQAFLLCNHLTERAKAAHAVNTLWMEKDQIHGDNTDGAGLVNALNLLNWPLDNSRILILGAGGATRGVVLPLAQAGALEIVIANRTQSRADSLVADLSPFISQSAQNTSLSTSTLVDLTGHFDIIINATSASLDGSAITLPYTLTFDYAYEMAYGKPSSFIEHAKQKDVPTADGLGMLVGQAAEAFFVWNGVRPSIESAL</sequence>
<dbReference type="Pfam" id="PF01488">
    <property type="entry name" value="Shikimate_DH"/>
    <property type="match status" value="1"/>
</dbReference>
<keyword evidence="4 8" id="KW-0521">NADP</keyword>
<dbReference type="Pfam" id="PF08501">
    <property type="entry name" value="Shikimate_dh_N"/>
    <property type="match status" value="1"/>
</dbReference>
<dbReference type="InterPro" id="IPR022893">
    <property type="entry name" value="Shikimate_DH_fam"/>
</dbReference>
<gene>
    <name evidence="8" type="primary">aroE</name>
    <name evidence="12" type="ORF">HYN46_12620</name>
</gene>
<dbReference type="AlphaFoldDB" id="A0A345P8I9"/>
<dbReference type="NCBIfam" id="NF001310">
    <property type="entry name" value="PRK00258.1-2"/>
    <property type="match status" value="1"/>
</dbReference>
<feature type="binding site" evidence="8">
    <location>
        <position position="67"/>
    </location>
    <ligand>
        <name>shikimate</name>
        <dbReference type="ChEBI" id="CHEBI:36208"/>
    </ligand>
</feature>
<feature type="binding site" evidence="8">
    <location>
        <begin position="155"/>
        <end position="160"/>
    </location>
    <ligand>
        <name>NADP(+)</name>
        <dbReference type="ChEBI" id="CHEBI:58349"/>
    </ligand>
</feature>
<dbReference type="EC" id="1.1.1.25" evidence="2 8"/>
<dbReference type="GO" id="GO:0008652">
    <property type="term" value="P:amino acid biosynthetic process"/>
    <property type="evidence" value="ECO:0007669"/>
    <property type="project" value="UniProtKB-KW"/>
</dbReference>
<evidence type="ECO:0000256" key="4">
    <source>
        <dbReference type="ARBA" id="ARBA00022857"/>
    </source>
</evidence>
<evidence type="ECO:0000256" key="8">
    <source>
        <dbReference type="HAMAP-Rule" id="MF_00222"/>
    </source>
</evidence>
<evidence type="ECO:0000313" key="13">
    <source>
        <dbReference type="Proteomes" id="UP000253940"/>
    </source>
</evidence>
<dbReference type="EMBL" id="CP031222">
    <property type="protein sequence ID" value="AXI03598.1"/>
    <property type="molecule type" value="Genomic_DNA"/>
</dbReference>
<feature type="binding site" evidence="8">
    <location>
        <position position="252"/>
    </location>
    <ligand>
        <name>shikimate</name>
        <dbReference type="ChEBI" id="CHEBI:36208"/>
    </ligand>
</feature>
<feature type="binding site" evidence="8">
    <location>
        <begin position="131"/>
        <end position="135"/>
    </location>
    <ligand>
        <name>NADP(+)</name>
        <dbReference type="ChEBI" id="CHEBI:58349"/>
    </ligand>
</feature>
<feature type="binding site" evidence="8">
    <location>
        <position position="83"/>
    </location>
    <ligand>
        <name>NADP(+)</name>
        <dbReference type="ChEBI" id="CHEBI:58349"/>
    </ligand>
</feature>
<evidence type="ECO:0000256" key="1">
    <source>
        <dbReference type="ARBA" id="ARBA00004871"/>
    </source>
</evidence>
<proteinExistence type="inferred from homology"/>
<dbReference type="GO" id="GO:0004764">
    <property type="term" value="F:shikimate 3-dehydrogenase (NADP+) activity"/>
    <property type="evidence" value="ECO:0007669"/>
    <property type="project" value="UniProtKB-UniRule"/>
</dbReference>
<dbReference type="Proteomes" id="UP000253940">
    <property type="component" value="Chromosome"/>
</dbReference>
<feature type="binding site" evidence="8">
    <location>
        <position position="107"/>
    </location>
    <ligand>
        <name>shikimate</name>
        <dbReference type="ChEBI" id="CHEBI:36208"/>
    </ligand>
</feature>
<comment type="caution">
    <text evidence="8">Lacks conserved residue(s) required for the propagation of feature annotation.</text>
</comment>
<dbReference type="Gene3D" id="3.40.50.720">
    <property type="entry name" value="NAD(P)-binding Rossmann-like Domain"/>
    <property type="match status" value="1"/>
</dbReference>
<dbReference type="InterPro" id="IPR006151">
    <property type="entry name" value="Shikm_DH/Glu-tRNA_Rdtase"/>
</dbReference>
<feature type="domain" description="Shikimate dehydrogenase substrate binding N-terminal" evidence="10">
    <location>
        <begin position="12"/>
        <end position="94"/>
    </location>
</feature>
<evidence type="ECO:0000256" key="5">
    <source>
        <dbReference type="ARBA" id="ARBA00023002"/>
    </source>
</evidence>
<protein>
    <recommendedName>
        <fullName evidence="2 8">Shikimate dehydrogenase (NADP(+))</fullName>
        <shortName evidence="8">SDH</shortName>
        <ecNumber evidence="2 8">1.1.1.25</ecNumber>
    </recommendedName>
</protein>
<evidence type="ECO:0000256" key="2">
    <source>
        <dbReference type="ARBA" id="ARBA00012962"/>
    </source>
</evidence>
<dbReference type="GO" id="GO:0009073">
    <property type="term" value="P:aromatic amino acid family biosynthetic process"/>
    <property type="evidence" value="ECO:0007669"/>
    <property type="project" value="UniProtKB-KW"/>
</dbReference>
<dbReference type="PANTHER" id="PTHR21089">
    <property type="entry name" value="SHIKIMATE DEHYDROGENASE"/>
    <property type="match status" value="1"/>
</dbReference>
<dbReference type="Pfam" id="PF18317">
    <property type="entry name" value="SDH_C"/>
    <property type="match status" value="1"/>
</dbReference>
<evidence type="ECO:0000259" key="10">
    <source>
        <dbReference type="Pfam" id="PF08501"/>
    </source>
</evidence>
<dbReference type="HAMAP" id="MF_00222">
    <property type="entry name" value="Shikimate_DH_AroE"/>
    <property type="match status" value="1"/>
</dbReference>
<comment type="catalytic activity">
    <reaction evidence="7 8">
        <text>shikimate + NADP(+) = 3-dehydroshikimate + NADPH + H(+)</text>
        <dbReference type="Rhea" id="RHEA:17737"/>
        <dbReference type="ChEBI" id="CHEBI:15378"/>
        <dbReference type="ChEBI" id="CHEBI:16630"/>
        <dbReference type="ChEBI" id="CHEBI:36208"/>
        <dbReference type="ChEBI" id="CHEBI:57783"/>
        <dbReference type="ChEBI" id="CHEBI:58349"/>
        <dbReference type="EC" id="1.1.1.25"/>
    </reaction>
</comment>
<dbReference type="GO" id="GO:0019632">
    <property type="term" value="P:shikimate metabolic process"/>
    <property type="evidence" value="ECO:0007669"/>
    <property type="project" value="InterPro"/>
</dbReference>
<dbReference type="OrthoDB" id="9776868at2"/>
<keyword evidence="5 8" id="KW-0560">Oxidoreductase</keyword>
<dbReference type="NCBIfam" id="TIGR00507">
    <property type="entry name" value="aroE"/>
    <property type="match status" value="1"/>
</dbReference>
<comment type="subunit">
    <text evidence="8">Homodimer.</text>
</comment>
<dbReference type="KEGG" id="mbah:HYN46_12620"/>
<dbReference type="RefSeq" id="WP_114899706.1">
    <property type="nucleotide sequence ID" value="NZ_CP031222.1"/>
</dbReference>
<dbReference type="Gene3D" id="3.40.50.10860">
    <property type="entry name" value="Leucine Dehydrogenase, chain A, domain 1"/>
    <property type="match status" value="1"/>
</dbReference>
<keyword evidence="13" id="KW-1185">Reference proteome</keyword>
<dbReference type="InterPro" id="IPR041121">
    <property type="entry name" value="SDH_C"/>
</dbReference>
<evidence type="ECO:0000256" key="7">
    <source>
        <dbReference type="ARBA" id="ARBA00049442"/>
    </source>
</evidence>
<dbReference type="InterPro" id="IPR036291">
    <property type="entry name" value="NAD(P)-bd_dom_sf"/>
</dbReference>
<dbReference type="FunFam" id="3.40.50.10860:FF:000006">
    <property type="entry name" value="Shikimate dehydrogenase (NADP(+))"/>
    <property type="match status" value="1"/>
</dbReference>
<dbReference type="InterPro" id="IPR013708">
    <property type="entry name" value="Shikimate_DH-bd_N"/>
</dbReference>
<feature type="binding site" evidence="8">
    <location>
        <position position="92"/>
    </location>
    <ligand>
        <name>shikimate</name>
        <dbReference type="ChEBI" id="CHEBI:36208"/>
    </ligand>
</feature>
<dbReference type="GO" id="GO:0009423">
    <property type="term" value="P:chorismate biosynthetic process"/>
    <property type="evidence" value="ECO:0007669"/>
    <property type="project" value="UniProtKB-UniRule"/>
</dbReference>
<dbReference type="CDD" id="cd01065">
    <property type="entry name" value="NAD_bind_Shikimate_DH"/>
    <property type="match status" value="1"/>
</dbReference>
<dbReference type="PANTHER" id="PTHR21089:SF1">
    <property type="entry name" value="BIFUNCTIONAL 3-DEHYDROQUINATE DEHYDRATASE_SHIKIMATE DEHYDROGENASE, CHLOROPLASTIC"/>
    <property type="match status" value="1"/>
</dbReference>
<dbReference type="GO" id="GO:0005829">
    <property type="term" value="C:cytosol"/>
    <property type="evidence" value="ECO:0007669"/>
    <property type="project" value="TreeGrafter"/>
</dbReference>
<dbReference type="InterPro" id="IPR046346">
    <property type="entry name" value="Aminoacid_DH-like_N_sf"/>
</dbReference>
<keyword evidence="6 8" id="KW-0057">Aromatic amino acid biosynthesis</keyword>
<feature type="binding site" evidence="8">
    <location>
        <position position="221"/>
    </location>
    <ligand>
        <name>shikimate</name>
        <dbReference type="ChEBI" id="CHEBI:36208"/>
    </ligand>
</feature>
<evidence type="ECO:0000313" key="12">
    <source>
        <dbReference type="EMBL" id="AXI03598.1"/>
    </source>
</evidence>
<evidence type="ECO:0000259" key="9">
    <source>
        <dbReference type="Pfam" id="PF01488"/>
    </source>
</evidence>
<keyword evidence="3 8" id="KW-0028">Amino-acid biosynthesis</keyword>